<dbReference type="Gene3D" id="3.30.70.2460">
    <property type="entry name" value="Rad4, beta-hairpin domain BHD3"/>
    <property type="match status" value="1"/>
</dbReference>
<keyword evidence="5" id="KW-0539">Nucleus</keyword>
<dbReference type="InterPro" id="IPR018326">
    <property type="entry name" value="Rad4_beta-hairpin_dom1"/>
</dbReference>
<feature type="domain" description="Rad4 beta-hairpin" evidence="7">
    <location>
        <begin position="458"/>
        <end position="508"/>
    </location>
</feature>
<evidence type="ECO:0000256" key="2">
    <source>
        <dbReference type="ARBA" id="ARBA00009525"/>
    </source>
</evidence>
<dbReference type="GO" id="GO:0005737">
    <property type="term" value="C:cytoplasm"/>
    <property type="evidence" value="ECO:0007669"/>
    <property type="project" value="TreeGrafter"/>
</dbReference>
<evidence type="ECO:0000259" key="9">
    <source>
        <dbReference type="SMART" id="SM01032"/>
    </source>
</evidence>
<dbReference type="SMART" id="SM01032">
    <property type="entry name" value="BHD_3"/>
    <property type="match status" value="1"/>
</dbReference>
<dbReference type="GO" id="GO:0006298">
    <property type="term" value="P:mismatch repair"/>
    <property type="evidence" value="ECO:0007669"/>
    <property type="project" value="TreeGrafter"/>
</dbReference>
<feature type="compositionally biased region" description="Basic residues" evidence="6">
    <location>
        <begin position="944"/>
        <end position="953"/>
    </location>
</feature>
<organism evidence="10 11">
    <name type="scientific">Pisolithus microcarpus 441</name>
    <dbReference type="NCBI Taxonomy" id="765257"/>
    <lineage>
        <taxon>Eukaryota</taxon>
        <taxon>Fungi</taxon>
        <taxon>Dikarya</taxon>
        <taxon>Basidiomycota</taxon>
        <taxon>Agaricomycotina</taxon>
        <taxon>Agaricomycetes</taxon>
        <taxon>Agaricomycetidae</taxon>
        <taxon>Boletales</taxon>
        <taxon>Sclerodermatineae</taxon>
        <taxon>Pisolithaceae</taxon>
        <taxon>Pisolithus</taxon>
    </lineage>
</organism>
<dbReference type="InterPro" id="IPR038765">
    <property type="entry name" value="Papain-like_cys_pep_sf"/>
</dbReference>
<dbReference type="Gene3D" id="3.90.260.10">
    <property type="entry name" value="Transglutaminase-like"/>
    <property type="match status" value="1"/>
</dbReference>
<keyword evidence="11" id="KW-1185">Reference proteome</keyword>
<protein>
    <recommendedName>
        <fullName evidence="12">Rad4-domain-containing protein</fullName>
    </recommendedName>
</protein>
<feature type="domain" description="Rad4 beta-hairpin" evidence="9">
    <location>
        <begin position="588"/>
        <end position="662"/>
    </location>
</feature>
<sequence>MVDDIDEPEFSASEGSDEEFEWEEVHVPEELPADSKLELELSAPSRSIEITLHAQPKKDDSKKKVAAALHAQRVLRTTCHKIHTVCLLANARVRNRWINDELLHARLLSLTPMNLQNAFAMIHKSHVPDHNKRGRLFEATVTRLVEWWADTFFIVVPTGHIRNRTFEEVQQEIETGSSASRSFDDDTDGTERVRSVNSLMKHALIHRGSRDTSAQLFTALCRALDIPARLVVSLQSVPWRSSVGKHARPSSKGKALMSREDEVDGSQDVEHSDMDEESASESLQQGKKRLRSVKGKEREHPVIKLRKSKSKPTTRRGTPTLVGKSKPSDPRLTPPVFWTEVFSRADSRWLPVDPIRGIVNKRHVFDPSGYQPEESKLSRIEDNRMLYVVALEEDGFGRDVTARYARDYTAKVVKAQGIGSGPPGGRKEWWARVVQAITRPYRLNRDDLEDDELHIHQLTEGMPTTLAGFKDHPLYVLARHLKRDQVIDPPTELGKFRGEPVYPRSSVISLKTAENWMRQGRIVRPGCQPMKMVKQRAVTISRQREMELAVERAKSEGHSAADGEAMQGLYAFSQTELYKPDPIKDGVIPKNEFGNIDLYVPSMLPGGATHIPFKGVAKIAKKLGFDYAEAVIGFEFKKRRAYPVLEGIVVAAENESAIIEAYLEAEQDAEERARAKRFDQVCKRWIRLIQGLRIRDRLQKQYGSNQVGDGPKEETRQEHWQDAEIPESIEHDHEPGGFLTTADDVVQPFHLPSNIHQVPLSTGPERSDVPAARGGVPDRRTPVDSETPPLSPRWEAPSGTEGMDIVPDNDTMRPTAYTGMVPKTMRELAELHNNDQEESSDAVFQSQVSSLVNAKSSGKQSGRQLPVSGSEAPTPIASAKRTRSSRKRTRARSQSDSGDEASIVLRKHARRPDPATGDPVPTRVLRPRVPKSAAKVQEEYKMEKAHRRAVKDQ</sequence>
<dbReference type="Pfam" id="PF03835">
    <property type="entry name" value="Rad4"/>
    <property type="match status" value="1"/>
</dbReference>
<dbReference type="InterPro" id="IPR018325">
    <property type="entry name" value="Rad4/PNGase_transGLS-fold"/>
</dbReference>
<feature type="region of interest" description="Disordered" evidence="6">
    <location>
        <begin position="755"/>
        <end position="813"/>
    </location>
</feature>
<dbReference type="InterPro" id="IPR004583">
    <property type="entry name" value="DNA_repair_Rad4"/>
</dbReference>
<comment type="similarity">
    <text evidence="2">Belongs to the XPC family.</text>
</comment>
<dbReference type="GO" id="GO:0000111">
    <property type="term" value="C:nucleotide-excision repair factor 2 complex"/>
    <property type="evidence" value="ECO:0007669"/>
    <property type="project" value="TreeGrafter"/>
</dbReference>
<name>A0A0C9ZF96_9AGAM</name>
<feature type="compositionally biased region" description="Basic residues" evidence="6">
    <location>
        <begin position="303"/>
        <end position="314"/>
    </location>
</feature>
<dbReference type="GO" id="GO:0071942">
    <property type="term" value="C:XPC complex"/>
    <property type="evidence" value="ECO:0007669"/>
    <property type="project" value="TreeGrafter"/>
</dbReference>
<dbReference type="AlphaFoldDB" id="A0A0C9ZF96"/>
<dbReference type="STRING" id="765257.A0A0C9ZF96"/>
<comment type="subcellular location">
    <subcellularLocation>
        <location evidence="1">Nucleus</location>
    </subcellularLocation>
</comment>
<feature type="region of interest" description="Disordered" evidence="6">
    <location>
        <begin position="241"/>
        <end position="330"/>
    </location>
</feature>
<evidence type="ECO:0000256" key="1">
    <source>
        <dbReference type="ARBA" id="ARBA00004123"/>
    </source>
</evidence>
<dbReference type="Proteomes" id="UP000054018">
    <property type="component" value="Unassembled WGS sequence"/>
</dbReference>
<reference evidence="10 11" key="1">
    <citation type="submission" date="2014-04" db="EMBL/GenBank/DDBJ databases">
        <authorList>
            <consortium name="DOE Joint Genome Institute"/>
            <person name="Kuo A."/>
            <person name="Kohler A."/>
            <person name="Costa M.D."/>
            <person name="Nagy L.G."/>
            <person name="Floudas D."/>
            <person name="Copeland A."/>
            <person name="Barry K.W."/>
            <person name="Cichocki N."/>
            <person name="Veneault-Fourrey C."/>
            <person name="LaButti K."/>
            <person name="Lindquist E.A."/>
            <person name="Lipzen A."/>
            <person name="Lundell T."/>
            <person name="Morin E."/>
            <person name="Murat C."/>
            <person name="Sun H."/>
            <person name="Tunlid A."/>
            <person name="Henrissat B."/>
            <person name="Grigoriev I.V."/>
            <person name="Hibbett D.S."/>
            <person name="Martin F."/>
            <person name="Nordberg H.P."/>
            <person name="Cantor M.N."/>
            <person name="Hua S.X."/>
        </authorList>
    </citation>
    <scope>NUCLEOTIDE SEQUENCE [LARGE SCALE GENOMIC DNA]</scope>
    <source>
        <strain evidence="10 11">441</strain>
    </source>
</reference>
<dbReference type="HOGENOM" id="CLU_003639_2_0_1"/>
<feature type="compositionally biased region" description="Acidic residues" evidence="6">
    <location>
        <begin position="261"/>
        <end position="279"/>
    </location>
</feature>
<dbReference type="Gene3D" id="3.30.60.290">
    <property type="entry name" value="Rad4, beta-hairpin domain BHD2"/>
    <property type="match status" value="1"/>
</dbReference>
<evidence type="ECO:0000256" key="5">
    <source>
        <dbReference type="ARBA" id="ARBA00023242"/>
    </source>
</evidence>
<dbReference type="Pfam" id="PF10404">
    <property type="entry name" value="BHD_2"/>
    <property type="match status" value="1"/>
</dbReference>
<dbReference type="InterPro" id="IPR018328">
    <property type="entry name" value="Rad4_beta-hairpin_dom3"/>
</dbReference>
<dbReference type="Gene3D" id="2.20.20.110">
    <property type="entry name" value="Rad4, beta-hairpin domain BHD1"/>
    <property type="match status" value="1"/>
</dbReference>
<dbReference type="GO" id="GO:0003697">
    <property type="term" value="F:single-stranded DNA binding"/>
    <property type="evidence" value="ECO:0007669"/>
    <property type="project" value="TreeGrafter"/>
</dbReference>
<evidence type="ECO:0000256" key="4">
    <source>
        <dbReference type="ARBA" id="ARBA00023204"/>
    </source>
</evidence>
<dbReference type="GO" id="GO:0006289">
    <property type="term" value="P:nucleotide-excision repair"/>
    <property type="evidence" value="ECO:0007669"/>
    <property type="project" value="InterPro"/>
</dbReference>
<dbReference type="InterPro" id="IPR018327">
    <property type="entry name" value="BHD_2"/>
</dbReference>
<proteinExistence type="inferred from homology"/>
<evidence type="ECO:0000256" key="3">
    <source>
        <dbReference type="ARBA" id="ARBA00022763"/>
    </source>
</evidence>
<dbReference type="OrthoDB" id="300780at2759"/>
<evidence type="ECO:0000313" key="10">
    <source>
        <dbReference type="EMBL" id="KIK24599.1"/>
    </source>
</evidence>
<feature type="compositionally biased region" description="Polar residues" evidence="6">
    <location>
        <begin position="854"/>
        <end position="863"/>
    </location>
</feature>
<evidence type="ECO:0008006" key="12">
    <source>
        <dbReference type="Google" id="ProtNLM"/>
    </source>
</evidence>
<reference evidence="11" key="2">
    <citation type="submission" date="2015-01" db="EMBL/GenBank/DDBJ databases">
        <title>Evolutionary Origins and Diversification of the Mycorrhizal Mutualists.</title>
        <authorList>
            <consortium name="DOE Joint Genome Institute"/>
            <consortium name="Mycorrhizal Genomics Consortium"/>
            <person name="Kohler A."/>
            <person name="Kuo A."/>
            <person name="Nagy L.G."/>
            <person name="Floudas D."/>
            <person name="Copeland A."/>
            <person name="Barry K.W."/>
            <person name="Cichocki N."/>
            <person name="Veneault-Fourrey C."/>
            <person name="LaButti K."/>
            <person name="Lindquist E.A."/>
            <person name="Lipzen A."/>
            <person name="Lundell T."/>
            <person name="Morin E."/>
            <person name="Murat C."/>
            <person name="Riley R."/>
            <person name="Ohm R."/>
            <person name="Sun H."/>
            <person name="Tunlid A."/>
            <person name="Henrissat B."/>
            <person name="Grigoriev I.V."/>
            <person name="Hibbett D.S."/>
            <person name="Martin F."/>
        </authorList>
    </citation>
    <scope>NUCLEOTIDE SEQUENCE [LARGE SCALE GENOMIC DNA]</scope>
    <source>
        <strain evidence="11">441</strain>
    </source>
</reference>
<feature type="compositionally biased region" description="Acidic residues" evidence="6">
    <location>
        <begin position="1"/>
        <end position="22"/>
    </location>
</feature>
<dbReference type="InterPro" id="IPR042488">
    <property type="entry name" value="Rad4_BHD3_sf"/>
</dbReference>
<feature type="region of interest" description="Disordered" evidence="6">
    <location>
        <begin position="1"/>
        <end position="23"/>
    </location>
</feature>
<dbReference type="Pfam" id="PF10403">
    <property type="entry name" value="BHD_1"/>
    <property type="match status" value="1"/>
</dbReference>
<evidence type="ECO:0000313" key="11">
    <source>
        <dbReference type="Proteomes" id="UP000054018"/>
    </source>
</evidence>
<dbReference type="PANTHER" id="PTHR12135:SF0">
    <property type="entry name" value="DNA REPAIR PROTEIN COMPLEMENTING XP-C CELLS"/>
    <property type="match status" value="1"/>
</dbReference>
<gene>
    <name evidence="10" type="ORF">PISMIDRAFT_98382</name>
</gene>
<dbReference type="EMBL" id="KN833715">
    <property type="protein sequence ID" value="KIK24599.1"/>
    <property type="molecule type" value="Genomic_DNA"/>
</dbReference>
<evidence type="ECO:0000256" key="6">
    <source>
        <dbReference type="SAM" id="MobiDB-lite"/>
    </source>
</evidence>
<feature type="region of interest" description="Disordered" evidence="6">
    <location>
        <begin position="854"/>
        <end position="953"/>
    </location>
</feature>
<keyword evidence="4" id="KW-0234">DNA repair</keyword>
<dbReference type="SUPFAM" id="SSF54001">
    <property type="entry name" value="Cysteine proteinases"/>
    <property type="match status" value="1"/>
</dbReference>
<evidence type="ECO:0000259" key="8">
    <source>
        <dbReference type="SMART" id="SM01031"/>
    </source>
</evidence>
<evidence type="ECO:0000259" key="7">
    <source>
        <dbReference type="SMART" id="SM01030"/>
    </source>
</evidence>
<dbReference type="SMART" id="SM01030">
    <property type="entry name" value="BHD_1"/>
    <property type="match status" value="1"/>
</dbReference>
<feature type="domain" description="Rad4 beta-hairpin" evidence="8">
    <location>
        <begin position="510"/>
        <end position="581"/>
    </location>
</feature>
<dbReference type="Pfam" id="PF10405">
    <property type="entry name" value="BHD_3"/>
    <property type="match status" value="1"/>
</dbReference>
<accession>A0A0C9ZF96</accession>
<dbReference type="InterPro" id="IPR036985">
    <property type="entry name" value="Transglutaminase-like_sf"/>
</dbReference>
<keyword evidence="3" id="KW-0227">DNA damage</keyword>
<feature type="compositionally biased region" description="Basic residues" evidence="6">
    <location>
        <begin position="880"/>
        <end position="891"/>
    </location>
</feature>
<dbReference type="SMART" id="SM01031">
    <property type="entry name" value="BHD_2"/>
    <property type="match status" value="1"/>
</dbReference>
<dbReference type="GO" id="GO:0003684">
    <property type="term" value="F:damaged DNA binding"/>
    <property type="evidence" value="ECO:0007669"/>
    <property type="project" value="InterPro"/>
</dbReference>
<dbReference type="PANTHER" id="PTHR12135">
    <property type="entry name" value="DNA REPAIR PROTEIN XP-C / RAD4"/>
    <property type="match status" value="1"/>
</dbReference>
<dbReference type="FunFam" id="3.30.70.2460:FF:000001">
    <property type="entry name" value="DNA repair protein Rad4 family"/>
    <property type="match status" value="1"/>
</dbReference>